<proteinExistence type="predicted"/>
<dbReference type="EMBL" id="CP017637">
    <property type="protein sequence ID" value="APG14706.1"/>
    <property type="molecule type" value="Genomic_DNA"/>
</dbReference>
<keyword evidence="2" id="KW-0378">Hydrolase</keyword>
<evidence type="ECO:0000256" key="5">
    <source>
        <dbReference type="ARBA" id="ARBA00034923"/>
    </source>
</evidence>
<dbReference type="Pfam" id="PF00580">
    <property type="entry name" value="UvrD-helicase"/>
    <property type="match status" value="1"/>
</dbReference>
<evidence type="ECO:0000259" key="6">
    <source>
        <dbReference type="Pfam" id="PF00580"/>
    </source>
</evidence>
<evidence type="ECO:0000256" key="4">
    <source>
        <dbReference type="ARBA" id="ARBA00022840"/>
    </source>
</evidence>
<reference evidence="7 8" key="1">
    <citation type="submission" date="2016-11" db="EMBL/GenBank/DDBJ databases">
        <title>Complete Genome Sequence of Bradyrhizobium sp. strain J5, an isolated from soybean nodule in Hokkaido.</title>
        <authorList>
            <person name="Kanehara K."/>
        </authorList>
    </citation>
    <scope>NUCLEOTIDE SEQUENCE [LARGE SCALE GENOMIC DNA]</scope>
    <source>
        <strain evidence="7 8">J5</strain>
    </source>
</reference>
<dbReference type="Gene3D" id="3.40.50.300">
    <property type="entry name" value="P-loop containing nucleotide triphosphate hydrolases"/>
    <property type="match status" value="1"/>
</dbReference>
<dbReference type="PANTHER" id="PTHR11070">
    <property type="entry name" value="UVRD / RECB / PCRA DNA HELICASE FAMILY MEMBER"/>
    <property type="match status" value="1"/>
</dbReference>
<name>A0A1L3FN23_BRAJP</name>
<dbReference type="GO" id="GO:0005829">
    <property type="term" value="C:cytosol"/>
    <property type="evidence" value="ECO:0007669"/>
    <property type="project" value="TreeGrafter"/>
</dbReference>
<keyword evidence="1" id="KW-0547">Nucleotide-binding</keyword>
<evidence type="ECO:0000313" key="7">
    <source>
        <dbReference type="EMBL" id="APG14706.1"/>
    </source>
</evidence>
<dbReference type="Proteomes" id="UP000181962">
    <property type="component" value="Chromosome"/>
</dbReference>
<feature type="domain" description="UvrD-like helicase ATP-binding" evidence="6">
    <location>
        <begin position="115"/>
        <end position="167"/>
    </location>
</feature>
<dbReference type="GO" id="GO:0033202">
    <property type="term" value="C:DNA helicase complex"/>
    <property type="evidence" value="ECO:0007669"/>
    <property type="project" value="TreeGrafter"/>
</dbReference>
<dbReference type="PANTHER" id="PTHR11070:SF2">
    <property type="entry name" value="ATP-DEPENDENT DNA HELICASE SRS2"/>
    <property type="match status" value="1"/>
</dbReference>
<gene>
    <name evidence="7" type="ORF">BKD09_40775</name>
</gene>
<dbReference type="InterPro" id="IPR014016">
    <property type="entry name" value="UvrD-like_ATP-bd"/>
</dbReference>
<accession>A0A1L3FN23</accession>
<evidence type="ECO:0000256" key="3">
    <source>
        <dbReference type="ARBA" id="ARBA00022806"/>
    </source>
</evidence>
<dbReference type="OrthoDB" id="7211215at2"/>
<organism evidence="7 8">
    <name type="scientific">Bradyrhizobium japonicum</name>
    <dbReference type="NCBI Taxonomy" id="375"/>
    <lineage>
        <taxon>Bacteria</taxon>
        <taxon>Pseudomonadati</taxon>
        <taxon>Pseudomonadota</taxon>
        <taxon>Alphaproteobacteria</taxon>
        <taxon>Hyphomicrobiales</taxon>
        <taxon>Nitrobacteraceae</taxon>
        <taxon>Bradyrhizobium</taxon>
    </lineage>
</organism>
<dbReference type="GO" id="GO:0003677">
    <property type="term" value="F:DNA binding"/>
    <property type="evidence" value="ECO:0007669"/>
    <property type="project" value="InterPro"/>
</dbReference>
<dbReference type="GO" id="GO:0016787">
    <property type="term" value="F:hydrolase activity"/>
    <property type="evidence" value="ECO:0007669"/>
    <property type="project" value="UniProtKB-KW"/>
</dbReference>
<dbReference type="InterPro" id="IPR000212">
    <property type="entry name" value="DNA_helicase_UvrD/REP"/>
</dbReference>
<dbReference type="SUPFAM" id="SSF52540">
    <property type="entry name" value="P-loop containing nucleoside triphosphate hydrolases"/>
    <property type="match status" value="1"/>
</dbReference>
<dbReference type="RefSeq" id="WP_043900305.1">
    <property type="nucleotide sequence ID" value="NZ_BJNK01000048.1"/>
</dbReference>
<sequence length="488" mass="53258">MTGEVLIQKILSCRAGSVVAPAGCGKTECITDVLAAAAGRYLVLTHTLAGVDALRKRLAEKKVNSQNYDLDTIAGWSLRLSLAFPQRSGLSAFEPKEEEWSKVYAAAQRLIERGAISSILKASYAGVLIDEYQDCTISQHSLVKVVSRYLPTCVFGDYLQSIFGFRHDPAVDWDVDVVSAFPRIEELAEPWRWKRVGNIELGRWLMAIRDPLKTGGTIDLSTAPNGYIELVKPNSRSKADLRKANVYAGLKPKLGKDETLIVISDKASEIVRAALASKIKCSSIEPVGCKRLAEFILQLKTETGKARLESIMQFAVDCMTGVGKKPFMDRVDRLSTGWRGAKPLSVAEAAALEVINSDGLDPVIRLLEALCKTANVPFRRELMSSARRSIKLVIDGEQPDLDSAAWQVQNTARHAGRRLASRSVGSTLLVKGLQFDHAVIVAPERLEINDLYVAMTRASKTITIVSPVPILRAKAKRKASGVTSGASV</sequence>
<keyword evidence="3 7" id="KW-0347">Helicase</keyword>
<evidence type="ECO:0000313" key="8">
    <source>
        <dbReference type="Proteomes" id="UP000181962"/>
    </source>
</evidence>
<dbReference type="AlphaFoldDB" id="A0A1L3FN23"/>
<dbReference type="GeneID" id="64067330"/>
<evidence type="ECO:0000256" key="2">
    <source>
        <dbReference type="ARBA" id="ARBA00022801"/>
    </source>
</evidence>
<dbReference type="GO" id="GO:0043138">
    <property type="term" value="F:3'-5' DNA helicase activity"/>
    <property type="evidence" value="ECO:0007669"/>
    <property type="project" value="TreeGrafter"/>
</dbReference>
<dbReference type="GO" id="GO:0000725">
    <property type="term" value="P:recombinational repair"/>
    <property type="evidence" value="ECO:0007669"/>
    <property type="project" value="TreeGrafter"/>
</dbReference>
<protein>
    <recommendedName>
        <fullName evidence="5">DNA 3'-5' helicase II</fullName>
    </recommendedName>
</protein>
<evidence type="ECO:0000256" key="1">
    <source>
        <dbReference type="ARBA" id="ARBA00022741"/>
    </source>
</evidence>
<keyword evidence="4" id="KW-0067">ATP-binding</keyword>
<dbReference type="InterPro" id="IPR027417">
    <property type="entry name" value="P-loop_NTPase"/>
</dbReference>
<dbReference type="GO" id="GO:0005524">
    <property type="term" value="F:ATP binding"/>
    <property type="evidence" value="ECO:0007669"/>
    <property type="project" value="UniProtKB-KW"/>
</dbReference>